<dbReference type="EMBL" id="JACHIP010000003">
    <property type="protein sequence ID" value="MBB5057878.1"/>
    <property type="molecule type" value="Genomic_DNA"/>
</dbReference>
<feature type="signal peptide" evidence="1">
    <location>
        <begin position="1"/>
        <end position="21"/>
    </location>
</feature>
<evidence type="ECO:0000313" key="3">
    <source>
        <dbReference type="Proteomes" id="UP000540989"/>
    </source>
</evidence>
<evidence type="ECO:0000313" key="2">
    <source>
        <dbReference type="EMBL" id="MBB5057878.1"/>
    </source>
</evidence>
<name>A0A7W7ZDJ0_9BACT</name>
<protein>
    <submittedName>
        <fullName evidence="2">Outer membrane protein assembly factor BamA</fullName>
    </submittedName>
</protein>
<proteinExistence type="predicted"/>
<comment type="caution">
    <text evidence="2">The sequence shown here is derived from an EMBL/GenBank/DDBJ whole genome shotgun (WGS) entry which is preliminary data.</text>
</comment>
<accession>A0A7W7ZDJ0</accession>
<dbReference type="AlphaFoldDB" id="A0A7W7ZDJ0"/>
<evidence type="ECO:0000256" key="1">
    <source>
        <dbReference type="SAM" id="SignalP"/>
    </source>
</evidence>
<reference evidence="2 3" key="1">
    <citation type="submission" date="2020-08" db="EMBL/GenBank/DDBJ databases">
        <title>Genomic Encyclopedia of Type Strains, Phase IV (KMG-V): Genome sequencing to study the core and pangenomes of soil and plant-associated prokaryotes.</title>
        <authorList>
            <person name="Whitman W."/>
        </authorList>
    </citation>
    <scope>NUCLEOTIDE SEQUENCE [LARGE SCALE GENOMIC DNA]</scope>
    <source>
        <strain evidence="2 3">M8UP14</strain>
    </source>
</reference>
<organism evidence="2 3">
    <name type="scientific">Granulicella aggregans</name>
    <dbReference type="NCBI Taxonomy" id="474949"/>
    <lineage>
        <taxon>Bacteria</taxon>
        <taxon>Pseudomonadati</taxon>
        <taxon>Acidobacteriota</taxon>
        <taxon>Terriglobia</taxon>
        <taxon>Terriglobales</taxon>
        <taxon>Acidobacteriaceae</taxon>
        <taxon>Granulicella</taxon>
    </lineage>
</organism>
<keyword evidence="1" id="KW-0732">Signal</keyword>
<sequence length="132" mass="14638">MRVRRVFPVLLLLLSALHLMAATYAPSKLVFTGADQYKAADLTTVTGLTPGKQVTTEEIDAAMQKLVDTGLFSDMRYTVNGQALTFMLTPVAADQLLTARYKNFVWGPTASLRRWWKGGFRCSRALCPLPEP</sequence>
<dbReference type="Gene3D" id="3.10.20.310">
    <property type="entry name" value="membrane protein fhac"/>
    <property type="match status" value="1"/>
</dbReference>
<feature type="chain" id="PRO_5030708811" evidence="1">
    <location>
        <begin position="22"/>
        <end position="132"/>
    </location>
</feature>
<gene>
    <name evidence="2" type="ORF">HDF16_002584</name>
</gene>
<keyword evidence="3" id="KW-1185">Reference proteome</keyword>
<dbReference type="Proteomes" id="UP000540989">
    <property type="component" value="Unassembled WGS sequence"/>
</dbReference>